<evidence type="ECO:0000313" key="4">
    <source>
        <dbReference type="Proteomes" id="UP001501175"/>
    </source>
</evidence>
<dbReference type="InterPro" id="IPR036069">
    <property type="entry name" value="DUF34/NIF3_sf"/>
</dbReference>
<evidence type="ECO:0000256" key="2">
    <source>
        <dbReference type="ARBA" id="ARBA00022723"/>
    </source>
</evidence>
<accession>A0ABP8NAN0</accession>
<name>A0ABP8NAN0_9BACT</name>
<keyword evidence="2" id="KW-0479">Metal-binding</keyword>
<dbReference type="Proteomes" id="UP001501175">
    <property type="component" value="Unassembled WGS sequence"/>
</dbReference>
<dbReference type="SUPFAM" id="SSF102705">
    <property type="entry name" value="NIF3 (NGG1p interacting factor 3)-like"/>
    <property type="match status" value="1"/>
</dbReference>
<proteinExistence type="inferred from homology"/>
<keyword evidence="4" id="KW-1185">Reference proteome</keyword>
<sequence length="240" mass="26276">MQTVKLDLLVHFLAGYFNVGRYPADEQGGVFRPSDRPVGRIGLAVEPWPGLNDWLIRHQPDALWIHRPWKLDLSALPVGLSILYHHLPFDEHLTMGFSRPIAKAFQLDSLEEIGYKQAPSLPARPIGMIGRAVESSLQHWISLITNEFGGFDSISEGSHSLISRVAVVGAMNEALIREAADQGVQLYLTGQYRPSAGRAVAETGMSVIAVGHGRSEAWGLRALAGILQEGWPELEVVVSG</sequence>
<dbReference type="PANTHER" id="PTHR13799">
    <property type="entry name" value="NGG1 INTERACTING FACTOR 3"/>
    <property type="match status" value="1"/>
</dbReference>
<dbReference type="Pfam" id="PF01784">
    <property type="entry name" value="DUF34_NIF3"/>
    <property type="match status" value="1"/>
</dbReference>
<dbReference type="RefSeq" id="WP_345245999.1">
    <property type="nucleotide sequence ID" value="NZ_BAABHD010000067.1"/>
</dbReference>
<dbReference type="InterPro" id="IPR002678">
    <property type="entry name" value="DUF34/NIF3"/>
</dbReference>
<organism evidence="3 4">
    <name type="scientific">Nibrella saemangeumensis</name>
    <dbReference type="NCBI Taxonomy" id="1084526"/>
    <lineage>
        <taxon>Bacteria</taxon>
        <taxon>Pseudomonadati</taxon>
        <taxon>Bacteroidota</taxon>
        <taxon>Cytophagia</taxon>
        <taxon>Cytophagales</taxon>
        <taxon>Spirosomataceae</taxon>
        <taxon>Nibrella</taxon>
    </lineage>
</organism>
<reference evidence="4" key="1">
    <citation type="journal article" date="2019" name="Int. J. Syst. Evol. Microbiol.">
        <title>The Global Catalogue of Microorganisms (GCM) 10K type strain sequencing project: providing services to taxonomists for standard genome sequencing and annotation.</title>
        <authorList>
            <consortium name="The Broad Institute Genomics Platform"/>
            <consortium name="The Broad Institute Genome Sequencing Center for Infectious Disease"/>
            <person name="Wu L."/>
            <person name="Ma J."/>
        </authorList>
    </citation>
    <scope>NUCLEOTIDE SEQUENCE [LARGE SCALE GENOMIC DNA]</scope>
    <source>
        <strain evidence="4">JCM 17927</strain>
    </source>
</reference>
<protein>
    <recommendedName>
        <fullName evidence="5">NGG1p interacting factor NIF3</fullName>
    </recommendedName>
</protein>
<evidence type="ECO:0000313" key="3">
    <source>
        <dbReference type="EMBL" id="GAA4462085.1"/>
    </source>
</evidence>
<dbReference type="PANTHER" id="PTHR13799:SF14">
    <property type="entry name" value="GTP CYCLOHYDROLASE 1 TYPE 2 HOMOLOG"/>
    <property type="match status" value="1"/>
</dbReference>
<evidence type="ECO:0000256" key="1">
    <source>
        <dbReference type="ARBA" id="ARBA00006964"/>
    </source>
</evidence>
<evidence type="ECO:0008006" key="5">
    <source>
        <dbReference type="Google" id="ProtNLM"/>
    </source>
</evidence>
<dbReference type="EMBL" id="BAABHD010000067">
    <property type="protein sequence ID" value="GAA4462085.1"/>
    <property type="molecule type" value="Genomic_DNA"/>
</dbReference>
<comment type="caution">
    <text evidence="3">The sequence shown here is derived from an EMBL/GenBank/DDBJ whole genome shotgun (WGS) entry which is preliminary data.</text>
</comment>
<dbReference type="Gene3D" id="3.40.1390.30">
    <property type="entry name" value="NIF3 (NGG1p interacting factor 3)-like"/>
    <property type="match status" value="2"/>
</dbReference>
<gene>
    <name evidence="3" type="ORF">GCM10023189_38320</name>
</gene>
<comment type="similarity">
    <text evidence="1">Belongs to the GTP cyclohydrolase I type 2/NIF3 family.</text>
</comment>